<sequence>MAPNGTLLLTGANGGIATGFITQFLKSPHASQYKGYYTVRDPASASTLRSIVEAPNPSSHEHEIAALDMSTLASTRAGAAAINKRVAEGSLPPIRALILNAGVQDSTLNFTPDGIERVFAINYLHQFLLVLLLLQSMDKEHGRIVIIGSSSIYTDWWPYSKNYHTEEQKMAFTDIDEVAKGKRKIDDEFEAGQRRYGGSKVLILMFM</sequence>
<keyword evidence="4" id="KW-1185">Reference proteome</keyword>
<dbReference type="Proteomes" id="UP000316270">
    <property type="component" value="Chromosome 11"/>
</dbReference>
<dbReference type="GO" id="GO:0016491">
    <property type="term" value="F:oxidoreductase activity"/>
    <property type="evidence" value="ECO:0007669"/>
    <property type="project" value="UniProtKB-KW"/>
</dbReference>
<dbReference type="PRINTS" id="PR00081">
    <property type="entry name" value="GDHRDH"/>
</dbReference>
<evidence type="ECO:0000313" key="4">
    <source>
        <dbReference type="Proteomes" id="UP000316270"/>
    </source>
</evidence>
<dbReference type="PANTHER" id="PTHR24320:SF152">
    <property type="entry name" value="SHORT-CHAIN DEHYDROGENASE_REDUCTASE FAMILY PROTEIN"/>
    <property type="match status" value="1"/>
</dbReference>
<evidence type="ECO:0000313" key="3">
    <source>
        <dbReference type="EMBL" id="QDS74398.1"/>
    </source>
</evidence>
<organism evidence="3 4">
    <name type="scientific">Venturia effusa</name>
    <dbReference type="NCBI Taxonomy" id="50376"/>
    <lineage>
        <taxon>Eukaryota</taxon>
        <taxon>Fungi</taxon>
        <taxon>Dikarya</taxon>
        <taxon>Ascomycota</taxon>
        <taxon>Pezizomycotina</taxon>
        <taxon>Dothideomycetes</taxon>
        <taxon>Pleosporomycetidae</taxon>
        <taxon>Venturiales</taxon>
        <taxon>Venturiaceae</taxon>
        <taxon>Venturia</taxon>
    </lineage>
</organism>
<dbReference type="STRING" id="50376.A0A517LFI1"/>
<dbReference type="Pfam" id="PF00106">
    <property type="entry name" value="adh_short"/>
    <property type="match status" value="1"/>
</dbReference>
<protein>
    <recommendedName>
        <fullName evidence="5">Ketoreductase (KR) domain-containing protein</fullName>
    </recommendedName>
</protein>
<comment type="similarity">
    <text evidence="1">Belongs to the short-chain dehydrogenases/reductases (SDR) family.</text>
</comment>
<keyword evidence="2" id="KW-0560">Oxidoreductase</keyword>
<dbReference type="EMBL" id="CP042195">
    <property type="protein sequence ID" value="QDS74398.1"/>
    <property type="molecule type" value="Genomic_DNA"/>
</dbReference>
<dbReference type="InterPro" id="IPR036291">
    <property type="entry name" value="NAD(P)-bd_dom_sf"/>
</dbReference>
<accession>A0A517LFI1</accession>
<dbReference type="AlphaFoldDB" id="A0A517LFI1"/>
<dbReference type="OrthoDB" id="191139at2759"/>
<name>A0A517LFI1_9PEZI</name>
<dbReference type="InterPro" id="IPR002347">
    <property type="entry name" value="SDR_fam"/>
</dbReference>
<evidence type="ECO:0008006" key="5">
    <source>
        <dbReference type="Google" id="ProtNLM"/>
    </source>
</evidence>
<gene>
    <name evidence="3" type="ORF">FKW77_005638</name>
</gene>
<evidence type="ECO:0000256" key="1">
    <source>
        <dbReference type="ARBA" id="ARBA00006484"/>
    </source>
</evidence>
<dbReference type="Gene3D" id="3.40.50.720">
    <property type="entry name" value="NAD(P)-binding Rossmann-like Domain"/>
    <property type="match status" value="1"/>
</dbReference>
<proteinExistence type="inferred from homology"/>
<dbReference type="PANTHER" id="PTHR24320">
    <property type="entry name" value="RETINOL DEHYDROGENASE"/>
    <property type="match status" value="1"/>
</dbReference>
<reference evidence="3 4" key="1">
    <citation type="submission" date="2019-07" db="EMBL/GenBank/DDBJ databases">
        <title>Finished genome of Venturia effusa.</title>
        <authorList>
            <person name="Young C.A."/>
            <person name="Cox M.P."/>
            <person name="Ganley A.R.D."/>
            <person name="David W.J."/>
        </authorList>
    </citation>
    <scope>NUCLEOTIDE SEQUENCE [LARGE SCALE GENOMIC DNA]</scope>
    <source>
        <strain evidence="4">albino</strain>
    </source>
</reference>
<dbReference type="SUPFAM" id="SSF51735">
    <property type="entry name" value="NAD(P)-binding Rossmann-fold domains"/>
    <property type="match status" value="1"/>
</dbReference>
<evidence type="ECO:0000256" key="2">
    <source>
        <dbReference type="ARBA" id="ARBA00023002"/>
    </source>
</evidence>